<evidence type="ECO:0000256" key="6">
    <source>
        <dbReference type="ARBA" id="ARBA00023004"/>
    </source>
</evidence>
<dbReference type="InterPro" id="IPR001128">
    <property type="entry name" value="Cyt_P450"/>
</dbReference>
<keyword evidence="6 8" id="KW-0408">Iron</keyword>
<evidence type="ECO:0000313" key="10">
    <source>
        <dbReference type="EMBL" id="OKL62743.1"/>
    </source>
</evidence>
<accession>A0A1Q5Q9X4</accession>
<keyword evidence="5 9" id="KW-0560">Oxidoreductase</keyword>
<dbReference type="PROSITE" id="PS00086">
    <property type="entry name" value="CYTOCHROME_P450"/>
    <property type="match status" value="1"/>
</dbReference>
<evidence type="ECO:0000256" key="8">
    <source>
        <dbReference type="PIRSR" id="PIRSR602403-1"/>
    </source>
</evidence>
<reference evidence="10 11" key="1">
    <citation type="submission" date="2015-06" db="EMBL/GenBank/DDBJ databases">
        <title>Talaromyces atroroseus IBT 11181 draft genome.</title>
        <authorList>
            <person name="Rasmussen K.B."/>
            <person name="Rasmussen S."/>
            <person name="Petersen B."/>
            <person name="Sicheritz-Ponten T."/>
            <person name="Mortensen U.H."/>
            <person name="Thrane U."/>
        </authorList>
    </citation>
    <scope>NUCLEOTIDE SEQUENCE [LARGE SCALE GENOMIC DNA]</scope>
    <source>
        <strain evidence="10 11">IBT 11181</strain>
    </source>
</reference>
<proteinExistence type="inferred from homology"/>
<dbReference type="GeneID" id="31000894"/>
<dbReference type="GO" id="GO:0020037">
    <property type="term" value="F:heme binding"/>
    <property type="evidence" value="ECO:0007669"/>
    <property type="project" value="InterPro"/>
</dbReference>
<organism evidence="10 11">
    <name type="scientific">Talaromyces atroroseus</name>
    <dbReference type="NCBI Taxonomy" id="1441469"/>
    <lineage>
        <taxon>Eukaryota</taxon>
        <taxon>Fungi</taxon>
        <taxon>Dikarya</taxon>
        <taxon>Ascomycota</taxon>
        <taxon>Pezizomycotina</taxon>
        <taxon>Eurotiomycetes</taxon>
        <taxon>Eurotiomycetidae</taxon>
        <taxon>Eurotiales</taxon>
        <taxon>Trichocomaceae</taxon>
        <taxon>Talaromyces</taxon>
        <taxon>Talaromyces sect. Trachyspermi</taxon>
    </lineage>
</organism>
<dbReference type="InterPro" id="IPR036396">
    <property type="entry name" value="Cyt_P450_sf"/>
</dbReference>
<dbReference type="SUPFAM" id="SSF48264">
    <property type="entry name" value="Cytochrome P450"/>
    <property type="match status" value="1"/>
</dbReference>
<keyword evidence="3 8" id="KW-0349">Heme</keyword>
<comment type="similarity">
    <text evidence="2 9">Belongs to the cytochrome P450 family.</text>
</comment>
<feature type="binding site" description="axial binding residue" evidence="8">
    <location>
        <position position="459"/>
    </location>
    <ligand>
        <name>heme</name>
        <dbReference type="ChEBI" id="CHEBI:30413"/>
    </ligand>
    <ligandPart>
        <name>Fe</name>
        <dbReference type="ChEBI" id="CHEBI:18248"/>
    </ligandPart>
</feature>
<evidence type="ECO:0000256" key="2">
    <source>
        <dbReference type="ARBA" id="ARBA00010617"/>
    </source>
</evidence>
<evidence type="ECO:0000256" key="9">
    <source>
        <dbReference type="RuleBase" id="RU000461"/>
    </source>
</evidence>
<protein>
    <recommendedName>
        <fullName evidence="12">Cytochrome P450</fullName>
    </recommendedName>
</protein>
<comment type="caution">
    <text evidence="10">The sequence shown here is derived from an EMBL/GenBank/DDBJ whole genome shotgun (WGS) entry which is preliminary data.</text>
</comment>
<evidence type="ECO:0000256" key="1">
    <source>
        <dbReference type="ARBA" id="ARBA00001971"/>
    </source>
</evidence>
<dbReference type="STRING" id="1441469.A0A1Q5Q9X4"/>
<dbReference type="EMBL" id="LFMY01000002">
    <property type="protein sequence ID" value="OKL62743.1"/>
    <property type="molecule type" value="Genomic_DNA"/>
</dbReference>
<dbReference type="InterPro" id="IPR017972">
    <property type="entry name" value="Cyt_P450_CS"/>
</dbReference>
<evidence type="ECO:0000256" key="3">
    <source>
        <dbReference type="ARBA" id="ARBA00022617"/>
    </source>
</evidence>
<dbReference type="PANTHER" id="PTHR46206">
    <property type="entry name" value="CYTOCHROME P450"/>
    <property type="match status" value="1"/>
</dbReference>
<dbReference type="InterPro" id="IPR002403">
    <property type="entry name" value="Cyt_P450_E_grp-IV"/>
</dbReference>
<dbReference type="GO" id="GO:0005506">
    <property type="term" value="F:iron ion binding"/>
    <property type="evidence" value="ECO:0007669"/>
    <property type="project" value="InterPro"/>
</dbReference>
<keyword evidence="4 8" id="KW-0479">Metal-binding</keyword>
<evidence type="ECO:0008006" key="12">
    <source>
        <dbReference type="Google" id="ProtNLM"/>
    </source>
</evidence>
<gene>
    <name evidence="10" type="ORF">UA08_01139</name>
</gene>
<dbReference type="PRINTS" id="PR00465">
    <property type="entry name" value="EP450IV"/>
</dbReference>
<dbReference type="GO" id="GO:0004497">
    <property type="term" value="F:monooxygenase activity"/>
    <property type="evidence" value="ECO:0007669"/>
    <property type="project" value="UniProtKB-KW"/>
</dbReference>
<dbReference type="RefSeq" id="XP_020122864.1">
    <property type="nucleotide sequence ID" value="XM_020260881.1"/>
</dbReference>
<dbReference type="Proteomes" id="UP000214365">
    <property type="component" value="Unassembled WGS sequence"/>
</dbReference>
<evidence type="ECO:0000256" key="7">
    <source>
        <dbReference type="ARBA" id="ARBA00023033"/>
    </source>
</evidence>
<sequence>MDPISSLFGKASSHEGSLSIITATAIIFAISSCYLLSKGSAHFSYRLYPSIPLIETDASTTSTSAAKARWVTSASEIISSGLKTRKPFQVLATVRPMIILPARYIDEIKNHANLDFAKAVESNFYGKYPGFDGLNSLNQNEVFQDAIRVKLTQGLNRLVTPLAQEAEVTVLETFSESTDWTPCTFGHHAAPMIARLSALAFLGPKFCRNQHWIDVSVNYTLDVFNAARVLNLWSPILRRVVVWFLPETRKLRAHLRKARGIIEPEMADRAEQRKQNAGLDTNNDALEWFRESSEVTKKPLDITLAQICLSVAAIHITSQLLINVMYDLAAYPKYIDRLREELSQVLLEDQGWKSTTPAKLKRMDSVIKESQRMNPSSMISMHRYVEKPTKLSDNTLLPKGAWVTIAATPAKDANIWTEPDTFDGLRFYNLRQQAGNESRYQLTTTSSEQIGFGVGRHACPGRFFASHELKFLLAQLIVKFDWKLSDSEQGRPKSLEIGTEMMPNRNVVLLRKSRQI</sequence>
<comment type="cofactor">
    <cofactor evidence="1 8">
        <name>heme</name>
        <dbReference type="ChEBI" id="CHEBI:30413"/>
    </cofactor>
</comment>
<dbReference type="GO" id="GO:0016705">
    <property type="term" value="F:oxidoreductase activity, acting on paired donors, with incorporation or reduction of molecular oxygen"/>
    <property type="evidence" value="ECO:0007669"/>
    <property type="project" value="InterPro"/>
</dbReference>
<dbReference type="Pfam" id="PF00067">
    <property type="entry name" value="p450"/>
    <property type="match status" value="1"/>
</dbReference>
<dbReference type="PANTHER" id="PTHR46206:SF2">
    <property type="entry name" value="CYTOCHROME P450 MONOOXYGENASE AUSG-RELATED"/>
    <property type="match status" value="1"/>
</dbReference>
<evidence type="ECO:0000313" key="11">
    <source>
        <dbReference type="Proteomes" id="UP000214365"/>
    </source>
</evidence>
<keyword evidence="7 9" id="KW-0503">Monooxygenase</keyword>
<name>A0A1Q5Q9X4_TALAT</name>
<dbReference type="OrthoDB" id="4225407at2759"/>
<dbReference type="CDD" id="cd11041">
    <property type="entry name" value="CYP503A1-like"/>
    <property type="match status" value="1"/>
</dbReference>
<evidence type="ECO:0000256" key="4">
    <source>
        <dbReference type="ARBA" id="ARBA00022723"/>
    </source>
</evidence>
<evidence type="ECO:0000256" key="5">
    <source>
        <dbReference type="ARBA" id="ARBA00023002"/>
    </source>
</evidence>
<dbReference type="AlphaFoldDB" id="A0A1Q5Q9X4"/>
<dbReference type="Gene3D" id="1.10.630.10">
    <property type="entry name" value="Cytochrome P450"/>
    <property type="match status" value="1"/>
</dbReference>
<keyword evidence="11" id="KW-1185">Reference proteome</keyword>